<sequence>MHDDVKDLAKHLEQMWSGCAEVRNEWQKSFLQQYPQYAWEQCDIILFMAGLFGIVEEEGRAEGVRFLRETANALELADVMTTRNKLPGPVRQ</sequence>
<accession>A0A369T811</accession>
<reference evidence="1 2" key="1">
    <citation type="submission" date="2018-07" db="EMBL/GenBank/DDBJ databases">
        <title>Venubactetium sediminum gen. nov., sp. nov., isolated from a marine solar saltern.</title>
        <authorList>
            <person name="Wang S."/>
        </authorList>
    </citation>
    <scope>NUCLEOTIDE SEQUENCE [LARGE SCALE GENOMIC DNA]</scope>
    <source>
        <strain evidence="1 2">WD2A32</strain>
    </source>
</reference>
<protein>
    <submittedName>
        <fullName evidence="1">Uncharacterized protein</fullName>
    </submittedName>
</protein>
<evidence type="ECO:0000313" key="2">
    <source>
        <dbReference type="Proteomes" id="UP000253941"/>
    </source>
</evidence>
<dbReference type="AlphaFoldDB" id="A0A369T811"/>
<name>A0A369T811_9PROT</name>
<dbReference type="RefSeq" id="WP_114582706.1">
    <property type="nucleotide sequence ID" value="NZ_QPMH01000012.1"/>
</dbReference>
<organism evidence="1 2">
    <name type="scientific">Ferruginivarius sediminum</name>
    <dbReference type="NCBI Taxonomy" id="2661937"/>
    <lineage>
        <taxon>Bacteria</taxon>
        <taxon>Pseudomonadati</taxon>
        <taxon>Pseudomonadota</taxon>
        <taxon>Alphaproteobacteria</taxon>
        <taxon>Rhodospirillales</taxon>
        <taxon>Rhodospirillaceae</taxon>
        <taxon>Ferruginivarius</taxon>
    </lineage>
</organism>
<gene>
    <name evidence="1" type="ORF">DRB17_13340</name>
</gene>
<dbReference type="EMBL" id="QPMH01000012">
    <property type="protein sequence ID" value="RDD61453.1"/>
    <property type="molecule type" value="Genomic_DNA"/>
</dbReference>
<evidence type="ECO:0000313" key="1">
    <source>
        <dbReference type="EMBL" id="RDD61453.1"/>
    </source>
</evidence>
<dbReference type="Proteomes" id="UP000253941">
    <property type="component" value="Unassembled WGS sequence"/>
</dbReference>
<proteinExistence type="predicted"/>
<keyword evidence="2" id="KW-1185">Reference proteome</keyword>
<comment type="caution">
    <text evidence="1">The sequence shown here is derived from an EMBL/GenBank/DDBJ whole genome shotgun (WGS) entry which is preliminary data.</text>
</comment>